<feature type="disulfide bond" evidence="8">
    <location>
        <begin position="3369"/>
        <end position="3430"/>
    </location>
</feature>
<dbReference type="SUPFAM" id="SSF63825">
    <property type="entry name" value="YWTD domain"/>
    <property type="match status" value="9"/>
</dbReference>
<evidence type="ECO:0000259" key="12">
    <source>
        <dbReference type="PROSITE" id="PS50026"/>
    </source>
</evidence>
<feature type="disulfide bond" evidence="8">
    <location>
        <begin position="1979"/>
        <end position="1989"/>
    </location>
</feature>
<keyword evidence="11" id="KW-0812">Transmembrane</keyword>
<feature type="repeat" description="LDL-receptor class B" evidence="9">
    <location>
        <begin position="1224"/>
        <end position="1266"/>
    </location>
</feature>
<evidence type="ECO:0000256" key="6">
    <source>
        <dbReference type="ARBA" id="ARBA00023180"/>
    </source>
</evidence>
<keyword evidence="11" id="KW-1133">Transmembrane helix</keyword>
<dbReference type="FunFam" id="3.10.250.10:FF:000007">
    <property type="entry name" value="Soluble scavenger receptor cysteine-rich domain-containing protein SSC5D"/>
    <property type="match status" value="2"/>
</dbReference>
<feature type="disulfide bond" evidence="8">
    <location>
        <begin position="2059"/>
        <end position="2120"/>
    </location>
</feature>
<dbReference type="GO" id="GO:0016020">
    <property type="term" value="C:membrane"/>
    <property type="evidence" value="ECO:0007669"/>
    <property type="project" value="InterPro"/>
</dbReference>
<evidence type="ECO:0000313" key="15">
    <source>
        <dbReference type="Proteomes" id="UP001249851"/>
    </source>
</evidence>
<evidence type="ECO:0000256" key="2">
    <source>
        <dbReference type="ARBA" id="ARBA00022729"/>
    </source>
</evidence>
<feature type="disulfide bond" evidence="8">
    <location>
        <begin position="2090"/>
        <end position="2100"/>
    </location>
</feature>
<feature type="domain" description="SRCR" evidence="13">
    <location>
        <begin position="705"/>
        <end position="813"/>
    </location>
</feature>
<dbReference type="PRINTS" id="PR00258">
    <property type="entry name" value="SPERACTRCPTR"/>
</dbReference>
<feature type="compositionally biased region" description="Basic and acidic residues" evidence="10">
    <location>
        <begin position="4383"/>
        <end position="4413"/>
    </location>
</feature>
<feature type="repeat" description="LDL-receptor class B" evidence="9">
    <location>
        <begin position="228"/>
        <end position="270"/>
    </location>
</feature>
<comment type="caution">
    <text evidence="14">The sequence shown here is derived from an EMBL/GenBank/DDBJ whole genome shotgun (WGS) entry which is preliminary data.</text>
</comment>
<feature type="domain" description="SRCR" evidence="13">
    <location>
        <begin position="1783"/>
        <end position="1885"/>
    </location>
</feature>
<evidence type="ECO:0000313" key="14">
    <source>
        <dbReference type="EMBL" id="KAK2555430.1"/>
    </source>
</evidence>
<feature type="disulfide bond" evidence="8">
    <location>
        <begin position="738"/>
        <end position="802"/>
    </location>
</feature>
<evidence type="ECO:0000256" key="1">
    <source>
        <dbReference type="ARBA" id="ARBA00022536"/>
    </source>
</evidence>
<feature type="disulfide bond" evidence="7">
    <location>
        <begin position="4107"/>
        <end position="4116"/>
    </location>
</feature>
<dbReference type="CDD" id="cd00054">
    <property type="entry name" value="EGF_CA"/>
    <property type="match status" value="1"/>
</dbReference>
<dbReference type="PROSITE" id="PS00420">
    <property type="entry name" value="SRCR_1"/>
    <property type="match status" value="5"/>
</dbReference>
<feature type="region of interest" description="Disordered" evidence="10">
    <location>
        <begin position="4508"/>
        <end position="4527"/>
    </location>
</feature>
<dbReference type="FunFam" id="2.120.10.30:FF:000241">
    <property type="entry name" value="Low-density lipoprotein receptor-related protein 6"/>
    <property type="match status" value="4"/>
</dbReference>
<keyword evidence="15" id="KW-1185">Reference proteome</keyword>
<dbReference type="SUPFAM" id="SSF56487">
    <property type="entry name" value="SRCR-like"/>
    <property type="match status" value="9"/>
</dbReference>
<evidence type="ECO:0000256" key="3">
    <source>
        <dbReference type="ARBA" id="ARBA00022737"/>
    </source>
</evidence>
<feature type="repeat" description="LDL-receptor class B" evidence="9">
    <location>
        <begin position="1540"/>
        <end position="1581"/>
    </location>
</feature>
<dbReference type="Gene3D" id="2.120.10.30">
    <property type="entry name" value="TolB, C-terminal domain"/>
    <property type="match status" value="9"/>
</dbReference>
<feature type="region of interest" description="Disordered" evidence="10">
    <location>
        <begin position="4472"/>
        <end position="4492"/>
    </location>
</feature>
<feature type="repeat" description="LDL-receptor class B" evidence="9">
    <location>
        <begin position="1182"/>
        <end position="1223"/>
    </location>
</feature>
<feature type="repeat" description="LDL-receptor class B" evidence="9">
    <location>
        <begin position="2805"/>
        <end position="2847"/>
    </location>
</feature>
<dbReference type="PROSITE" id="PS51120">
    <property type="entry name" value="LDLRB"/>
    <property type="match status" value="9"/>
</dbReference>
<dbReference type="Pfam" id="PF00530">
    <property type="entry name" value="SRCR"/>
    <property type="match status" value="9"/>
</dbReference>
<dbReference type="SMART" id="SM00181">
    <property type="entry name" value="EGF"/>
    <property type="match status" value="9"/>
</dbReference>
<organism evidence="14 15">
    <name type="scientific">Acropora cervicornis</name>
    <name type="common">Staghorn coral</name>
    <dbReference type="NCBI Taxonomy" id="6130"/>
    <lineage>
        <taxon>Eukaryota</taxon>
        <taxon>Metazoa</taxon>
        <taxon>Cnidaria</taxon>
        <taxon>Anthozoa</taxon>
        <taxon>Hexacorallia</taxon>
        <taxon>Scleractinia</taxon>
        <taxon>Astrocoeniina</taxon>
        <taxon>Acroporidae</taxon>
        <taxon>Acropora</taxon>
    </lineage>
</organism>
<dbReference type="SMART" id="SM00135">
    <property type="entry name" value="LY"/>
    <property type="match status" value="33"/>
</dbReference>
<proteinExistence type="predicted"/>
<feature type="compositionally biased region" description="Basic and acidic residues" evidence="10">
    <location>
        <begin position="4472"/>
        <end position="4485"/>
    </location>
</feature>
<feature type="domain" description="SRCR" evidence="13">
    <location>
        <begin position="3331"/>
        <end position="3431"/>
    </location>
</feature>
<feature type="disulfide bond" evidence="8">
    <location>
        <begin position="2046"/>
        <end position="2110"/>
    </location>
</feature>
<reference evidence="14" key="1">
    <citation type="journal article" date="2023" name="G3 (Bethesda)">
        <title>Whole genome assembly and annotation of the endangered Caribbean coral Acropora cervicornis.</title>
        <authorList>
            <person name="Selwyn J.D."/>
            <person name="Vollmer S.V."/>
        </authorList>
    </citation>
    <scope>NUCLEOTIDE SEQUENCE</scope>
    <source>
        <strain evidence="14">K2</strain>
    </source>
</reference>
<dbReference type="SMART" id="SM00202">
    <property type="entry name" value="SR"/>
    <property type="match status" value="9"/>
</dbReference>
<feature type="disulfide bond" evidence="8">
    <location>
        <begin position="782"/>
        <end position="792"/>
    </location>
</feature>
<feature type="repeat" description="LDL-receptor class B" evidence="9">
    <location>
        <begin position="2529"/>
        <end position="2571"/>
    </location>
</feature>
<gene>
    <name evidence="14" type="ORF">P5673_022764</name>
</gene>
<feature type="disulfide bond" evidence="8">
    <location>
        <begin position="3400"/>
        <end position="3410"/>
    </location>
</feature>
<feature type="disulfide bond" evidence="8">
    <location>
        <begin position="1854"/>
        <end position="1864"/>
    </location>
</feature>
<dbReference type="FunFam" id="3.10.250.10:FF:000001">
    <property type="entry name" value="Lysyl oxidase 4 isoform X1"/>
    <property type="match status" value="4"/>
</dbReference>
<feature type="domain" description="SRCR" evidence="13">
    <location>
        <begin position="466"/>
        <end position="568"/>
    </location>
</feature>
<evidence type="ECO:0000256" key="11">
    <source>
        <dbReference type="SAM" id="Phobius"/>
    </source>
</evidence>
<feature type="domain" description="SRCR" evidence="13">
    <location>
        <begin position="3216"/>
        <end position="3320"/>
    </location>
</feature>
<dbReference type="InterPro" id="IPR050778">
    <property type="entry name" value="Cueball_EGF_LRP_Nidogen"/>
</dbReference>
<feature type="region of interest" description="Disordered" evidence="10">
    <location>
        <begin position="4368"/>
        <end position="4434"/>
    </location>
</feature>
<feature type="disulfide bond" evidence="8">
    <location>
        <begin position="751"/>
        <end position="812"/>
    </location>
</feature>
<protein>
    <submittedName>
        <fullName evidence="14">Low-density lipoprotein receptor-related protein 6</fullName>
    </submittedName>
</protein>
<feature type="domain" description="SRCR" evidence="13">
    <location>
        <begin position="1907"/>
        <end position="2010"/>
    </location>
</feature>
<keyword evidence="11" id="KW-0472">Membrane</keyword>
<keyword evidence="3" id="KW-0677">Repeat</keyword>
<feature type="domain" description="EGF-like" evidence="12">
    <location>
        <begin position="4077"/>
        <end position="4117"/>
    </location>
</feature>
<keyword evidence="2" id="KW-0732">Signal</keyword>
<dbReference type="Proteomes" id="UP001249851">
    <property type="component" value="Unassembled WGS sequence"/>
</dbReference>
<feature type="transmembrane region" description="Helical" evidence="11">
    <location>
        <begin position="4267"/>
        <end position="4288"/>
    </location>
</feature>
<feature type="repeat" description="LDL-receptor class B" evidence="9">
    <location>
        <begin position="2848"/>
        <end position="2890"/>
    </location>
</feature>
<feature type="domain" description="SRCR" evidence="13">
    <location>
        <begin position="591"/>
        <end position="694"/>
    </location>
</feature>
<accession>A0AAD9Q6W0</accession>
<name>A0AAD9Q6W0_ACRCE</name>
<keyword evidence="6" id="KW-0325">Glycoprotein</keyword>
<sequence>MLEDKLIIIPALGHQNKVFENCSGTTRLDERSLSPEFCRLKKSVRKPSRPGFEIETASEDSSHDVSAPKAGFCAAAPNAPFRDIHCKCGSRGAGILAKRACPPNWASPAHTFPIALCSIPEGIMHQRTIYSFVVAECDADPNILVSNVDAIRYIDTADFSHKGVVLSDLNGAWSLAIFHRGGLLFWSEHTISQGTISRWRFKDDPSTRDVILRGLGEVHDMAVDWETELLYWTDYMHETVEVAKLDGSSRKTLIYNNIANPSAIVLDPRHGYMYWTERGWDHPRIEKSTMAGTERKLLVDAYFFFGVHVSLNGLVIDFNSDLLYWVDSNNRAVEQSDLDGNNRRDLNLYSSLTWRSYGLTLYEDMLYASDVSSKTIERINITTEERYRNMGYLTQQLPWRIALNDSSREPQGMTNCKTNTDCEHLCLLTPYGGMCACSNGYQLASNNRSCNASTPTTAPPVPDIEIRLAGGVLRGRVEVRMPGNKWGTVCDDHFDLRNAHVVCRMLNHTEAVGYFRAATYYPVVSASVNIWLDNLKCRGTENSLMECRHRGWGENNCGHIEDVGVICKNDSILITPNATTPTVGPPTNISVRLQGGTSDNNGRVEVLYNGTWGTICDHNWDIKDANVVCRTLGFEGAWSTECCGYYGYDFSKPILMDNLQCTGNERSLAECAHTGWGGLDDVCSHYNDIGVFCIPKPIEFPDAAIRLADGPSLNEGRVEIFREIHEAGEKFGTWGTICDDRWDLKDAAVICRMLNYSGVLAAPMYGPYGGGSGKILFDNLDCVGNESNVEDCPHNGLGVHNCIHDEDAGVICQSNDTALPSYDAKRSLVFGEGQRNLLYQVDLDAEPQRAAPLPIDGILGVSAVAFDPVDQQIYYAEIHPGIIRRNFLNGTAKETVVNGIYFASRVEIDYIYRNIYFTDIIRNRLDVASMDGLYRKFILSEPGLESIALDLTNGHLYYASNGAVSQIGRIDMDGNNKFTVLQFSYGYISGLAIEHLNADRIRLYYTQNVPLGEVYFIEIGTNYSVPFVTREVNYPVDLTTLGSKLYLTDLGGSGAWDGGIYSAVLGDPNNFTKIIDRIKNAWDIDAYDLDAVGPADAHRCPQNCSHFCLNSPDGPRCACPSDMELIDGATCTYRRLLLHTECIFSEIYKTPLVAGDVSLLSNTLVLEHASCPHAISSSAFDGKLYWTDLTFNHIARANLNGTEEEIIVRNVSQSFGLAVDSYGGNIYFTDGIRRTVEVAKLDGSYRKVLKQFPYHRPVALAIDRRRGYLYYSVSGYPPRIYRAELDGSDDKVLVEFNSWSTEGPSALALDDYENYLYWTAASDQSLQYVDLRYPNSEIVYYIPYSRYLHDPKGLALDAHYFYWTDSLLGNVVGANRHGDHKAFPLIPFQYSPGGVHIHDPLDAEAPHPCVDTCSHLCLLKPGGYKCACPDDYDANCVEKVNVTSFIGCPEDPSVYFIDQHSIKCFGLKDFNNTHVNVKTVKTGFRDTGAIDMDHREHLLFWSDYVQFTISSLNLVTGEIKVLIRDYLGEVDGIAYDWESELIYFTDYLYERIEVCQKNGSNRRTLFTDLHNPRGIAVYPELGFLFWTVWGEHANIWRSELTGDNRQIVVPLRYSWLFGLHPMSVIVDYKAHQICWMDAFDQYIYCSDVNGIALHSVHYSPQNIFPADLAMYHDLILWVDWNSQSIEYFNRTRPLQLRNFGHLSDVLLTGVVVSDASRQPVASPMNSPPCRIKNGGCSHLCLLAPQGRYKCACPNGLRLKASDNMTCEDGPPSPPPPPVPELMVRLRGGEYPHEGRVEVYYDGQWGTVCDDHWGFREATVICRMLNYSSAVYAVRYAYFGAGNSSYPIWLDNVKCRGDEHTVAACTHQGWNDHNCVHSEDAGVICFNGSAPQTENPTLAPGPHPELRVRLRDGQTSNQGRVELYLNGTWGTICDDYWGIDEANVICRMLGYSEGAWSTHCCSWYEDFSTPSQIWLDNVHCVGDEESIAQCRHGGWGSHNCFHSEDVGVVCKYTPIPAPDQIVRLADGYRPGEGRVEVFHDGHWGTVCDDFWDLNDAHVVCRELGQTRADLAPRLSLFGNGNGHIWLDNVHCTGNEGSIVNCSHNGWNEHNCIHNEDASVVCSNETSENLYVDGSFLLGCEEGRQVCYLMPLPLQQRKSPQILPVLLPSSPVGVAYDPVEMQIYFTDTSGRIGRFAPNGSYPEIILSGLGTPMGIAIDSASRNIYFAVESDNKIRVQSIHGPHEAILVDIDSPQSIVLDVSSGVMYFSSVGATVKICKAEMDGRNKECFFNYTKTASTYVDLALDKLNNKLIICDQHSGLIRSIDLANWELRTIDSGYIKKPRSLAVSGSSLFVFDDGEGQFSGTLFMTESTNASFSPKMMADGFLNPSGLHSFNSTTFAVTPSACDSNGGCSQLCVLNSINRTCLCRSGMKLGPDGTSCKFDDVVFVADSAFRAISFSPLTSDDTLISDLALENLRSPRGIDFDPYAENIYWADNFRDEVQRSSVYGENQTVIRSNLSRPEALALDLVAGNVYWINVGDMTIQVSDLNGKYSKVLVKRLLQDPSDLALDTMRGVMYWSDHGFIESAQMDGQFRRKAVYLNDQFGNQYDAQGLALDMKTNRLYFASYWAYRLMYVDLNSPEEHPVPQNLFTSWWHFLVPRDVEVDDEFVYWNEYIFENVYRINKTVFDGNLDIIARGMYSPRGMVIKKGNPEPHTPHPCLEVCTHLCLLKPGGFKCACPDDPNVICKESIHVRDTVGCTDKPSMYFIDQHSIKCINMNSYNYTYVSVKTVKTGLSDGGAIDIHFAEKVIFWSDNAEWTINRMSLVTGRTEVVIRDNLGQVDGLAVDWINNNIYWTDYIFERLEMAKIDGTSRRTVLYMNVANPSLIAVDPVLRFISWIDWDHLNPRIERADLAGMNRVTLRRLYWNFYDTHYPTCLIIDLKPHRIYWLDEFDGYIRSIDFDGNNAESVHYIEEYISPLDCTLYEHNMYWADIRSQSIQWLNKSNPLMLQNYGHLSDGVVKGVVVAHESRQPYGPMNGTSCTIMNGGCSHLCVPVPGGDQICTCPNGASLGADNRTCTGVSPTSTPPPPVPGLQIRLIGSNSSYEGTVEVYYQGQWGTICDDHWGLREAKVICRMLNFTAAQAAVKYAYFGQGNSSSPIWLDNVKCRGDEETIAACRHQGWSEHNCGHYEDAGVICYNGSIPPTEGPTLAAGPHPELGVRLRSGPTSNQGRVELYLNGTWGTICDDSWGIDEANVICRMLGYSEGAWSTHCCGWYGFGILPPSQIWLDDVHCVGDEQSIAECRHSGWGSHNCFHWEDVGVVCKYTPIATPGETVRLVDGFRAGEGRVEIFHDGHWGTVCDDSWDIRDAEVVCRQFGYRRAHLAAHRSLFGQGNGHIWVDEVNCIGNETSLDECTHAGWNNHDCSHYEDASVICSNDTAFYFDNFVVTCEGLRKACYVLPLPMEIPVHPIMLPFTAETYPTGVTYDPIEETLYLVDALGDLFKFSFRDKSLKNLRRRLWGAMGIAIDHAGRNIFFSEQYLHRIVVRSIDHPYEATSINVPSPQGIAIDSFSGYIYYSSIVGSTVQIIRANLDGTNVKVLVNHSSISTTRVDLTLDKARDRLYFCDSVKNLLKYIDLTTFRTYTALSGNLGNCIGLTIDNGTLYWTAIGEGGFTGAIFKAEATHQSSPQMVADGFAEPTGIYAYNSRISLAPESSACGVDNGGCSHFCLLNGVGRTCKCQTGYKLSENGQTCVLGDVVFVSDLFYGKILYSPLTTADVSTVPLRIENQTSPADIEFDPFENRLYWTDSYRGTLESASLDDHDQKIVLSGLQQPHGFALDLVVGNMYWVNRGNLSILVSKLNGQYPKVLFSDLSSPPFDIALDTSRGVMYWAVHGALERAQMDGENRTEIFPLTDRYNASFSIDGIALDETNNRLYFASTRKSIMYLDLDTIDENGEIQVLFAEPFLRWTPAAIVVDDQYLYWNILFLHSVVRINKTSFDGGRSLELVAQGAYLPNGLAIKKGTPTRDTSRLYYINNGYCTHLCLLNPFGYRCACPDKEDTRPCSTVPAPPTTTAAPTTTALPTKYCANPDICQHDASCSISRDSTLGYECECVGYFFGTHCELVLEPTALVVMEIAVPLNVSTDKLEESLKDVIVTLLNKVCSSSSQDCPVESVTSLVKRSVDKGPFTTKDIYFPKPPERVNGQVSAEFAILKQDKNGTSVSPILAQPIAALIEENREIIEKKIGGKVMRIAAKKDLVKPTNLARRETPSGAMIAGIVIAVFIVVILAALAVWHFRVKRIRSRDFFHMKEGDENVKTTREQVAAFENPGYDVAGAFDNDGIVAVNLSPFENISAAHAASNPVYDDIGMKVMSPQQSSHTEGAMANKLPKKEPLPGERKGKITTVDRNKNSGTQEEPHHSSPWANAGDVGSMSNPLYGHIGMEAMSPQQSSHTEGVMANELAKNEPLPEEAQAEITTVDRDKNAGTQEEPHYSSLWANAGEVLDKDQVKIDVHGEHTYQSLEKGNSSQRQTTE</sequence>
<feature type="disulfide bond" evidence="8">
    <location>
        <begin position="3163"/>
        <end position="3173"/>
    </location>
</feature>
<evidence type="ECO:0000256" key="5">
    <source>
        <dbReference type="ARBA" id="ARBA00023170"/>
    </source>
</evidence>
<feature type="disulfide bond" evidence="8">
    <location>
        <begin position="537"/>
        <end position="547"/>
    </location>
</feature>
<dbReference type="SUPFAM" id="SSF57184">
    <property type="entry name" value="Growth factor receptor domain"/>
    <property type="match status" value="1"/>
</dbReference>
<dbReference type="InterPro" id="IPR036772">
    <property type="entry name" value="SRCR-like_dom_sf"/>
</dbReference>
<dbReference type="PANTHER" id="PTHR46513">
    <property type="entry name" value="VITELLOGENIN RECEPTOR-LIKE PROTEIN-RELATED-RELATED"/>
    <property type="match status" value="1"/>
</dbReference>
<dbReference type="FunFam" id="3.10.250.10:FF:000006">
    <property type="entry name" value="neurotrypsin isoform X2"/>
    <property type="match status" value="3"/>
</dbReference>
<dbReference type="SUPFAM" id="SSF57196">
    <property type="entry name" value="EGF/Laminin"/>
    <property type="match status" value="2"/>
</dbReference>
<feature type="domain" description="SRCR" evidence="13">
    <location>
        <begin position="2021"/>
        <end position="2121"/>
    </location>
</feature>
<feature type="disulfide bond" evidence="8">
    <location>
        <begin position="3289"/>
        <end position="3299"/>
    </location>
</feature>
<dbReference type="Pfam" id="PF14670">
    <property type="entry name" value="FXa_inhibition"/>
    <property type="match status" value="3"/>
</dbReference>
<keyword evidence="14" id="KW-0449">Lipoprotein</keyword>
<evidence type="ECO:0000256" key="4">
    <source>
        <dbReference type="ARBA" id="ARBA00023157"/>
    </source>
</evidence>
<comment type="caution">
    <text evidence="8">Lacks conserved residue(s) required for the propagation of feature annotation.</text>
</comment>
<dbReference type="PROSITE" id="PS50287">
    <property type="entry name" value="SRCR_2"/>
    <property type="match status" value="9"/>
</dbReference>
<dbReference type="InterPro" id="IPR000742">
    <property type="entry name" value="EGF"/>
</dbReference>
<dbReference type="PROSITE" id="PS00022">
    <property type="entry name" value="EGF_1"/>
    <property type="match status" value="1"/>
</dbReference>
<reference evidence="14" key="2">
    <citation type="journal article" date="2023" name="Science">
        <title>Genomic signatures of disease resistance in endangered staghorn corals.</title>
        <authorList>
            <person name="Vollmer S.V."/>
            <person name="Selwyn J.D."/>
            <person name="Despard B.A."/>
            <person name="Roesel C.L."/>
        </authorList>
    </citation>
    <scope>NUCLEOTIDE SEQUENCE</scope>
    <source>
        <strain evidence="14">K2</strain>
    </source>
</reference>
<keyword evidence="1 7" id="KW-0245">EGF-like domain</keyword>
<feature type="repeat" description="LDL-receptor class B" evidence="9">
    <location>
        <begin position="3796"/>
        <end position="3837"/>
    </location>
</feature>
<feature type="disulfide bond" evidence="8">
    <location>
        <begin position="661"/>
        <end position="671"/>
    </location>
</feature>
<evidence type="ECO:0000256" key="8">
    <source>
        <dbReference type="PROSITE-ProRule" id="PRU00196"/>
    </source>
</evidence>
<dbReference type="InterPro" id="IPR000033">
    <property type="entry name" value="LDLR_classB_rpt"/>
</dbReference>
<dbReference type="EMBL" id="JARQWQ010000062">
    <property type="protein sequence ID" value="KAK2555430.1"/>
    <property type="molecule type" value="Genomic_DNA"/>
</dbReference>
<keyword evidence="5 14" id="KW-0675">Receptor</keyword>
<feature type="repeat" description="LDL-receptor class B" evidence="9">
    <location>
        <begin position="2487"/>
        <end position="2528"/>
    </location>
</feature>
<dbReference type="PANTHER" id="PTHR46513:SF13">
    <property type="entry name" value="EGF-LIKE DOMAIN-CONTAINING PROTEIN"/>
    <property type="match status" value="1"/>
</dbReference>
<evidence type="ECO:0000256" key="10">
    <source>
        <dbReference type="SAM" id="MobiDB-lite"/>
    </source>
</evidence>
<dbReference type="InterPro" id="IPR001190">
    <property type="entry name" value="SRCR"/>
</dbReference>
<dbReference type="PROSITE" id="PS50026">
    <property type="entry name" value="EGF_3"/>
    <property type="match status" value="1"/>
</dbReference>
<evidence type="ECO:0000256" key="7">
    <source>
        <dbReference type="PROSITE-ProRule" id="PRU00076"/>
    </source>
</evidence>
<dbReference type="InterPro" id="IPR009030">
    <property type="entry name" value="Growth_fac_rcpt_cys_sf"/>
</dbReference>
<evidence type="ECO:0000259" key="13">
    <source>
        <dbReference type="PROSITE" id="PS50287"/>
    </source>
</evidence>
<dbReference type="InterPro" id="IPR011042">
    <property type="entry name" value="6-blade_b-propeller_TolB-like"/>
</dbReference>
<evidence type="ECO:0000256" key="9">
    <source>
        <dbReference type="PROSITE-ProRule" id="PRU00461"/>
    </source>
</evidence>
<dbReference type="Gene3D" id="3.10.250.10">
    <property type="entry name" value="SRCR-like domain"/>
    <property type="match status" value="9"/>
</dbReference>
<dbReference type="Pfam" id="PF00058">
    <property type="entry name" value="Ldl_recept_b"/>
    <property type="match status" value="3"/>
</dbReference>
<feature type="compositionally biased region" description="Polar residues" evidence="10">
    <location>
        <begin position="4511"/>
        <end position="4527"/>
    </location>
</feature>
<feature type="disulfide bond" evidence="8">
    <location>
        <begin position="3356"/>
        <end position="3420"/>
    </location>
</feature>
<keyword evidence="4 8" id="KW-1015">Disulfide bond</keyword>
<feature type="domain" description="SRCR" evidence="13">
    <location>
        <begin position="3092"/>
        <end position="3194"/>
    </location>
</feature>